<keyword evidence="1" id="KW-0812">Transmembrane</keyword>
<dbReference type="Proteomes" id="UP001630127">
    <property type="component" value="Unassembled WGS sequence"/>
</dbReference>
<dbReference type="AlphaFoldDB" id="A0ABD2Z8H4"/>
<keyword evidence="1" id="KW-1133">Transmembrane helix</keyword>
<protein>
    <submittedName>
        <fullName evidence="2">Uncharacterized protein</fullName>
    </submittedName>
</protein>
<name>A0ABD2Z8H4_9GENT</name>
<evidence type="ECO:0000313" key="2">
    <source>
        <dbReference type="EMBL" id="KAL3515154.1"/>
    </source>
</evidence>
<keyword evidence="1" id="KW-0472">Membrane</keyword>
<keyword evidence="3" id="KW-1185">Reference proteome</keyword>
<accession>A0ABD2Z8H4</accession>
<sequence length="183" mass="20182">MVTTGTPLPTFSLRKKPKSTIILIPQFLTLFTTKPSVPRNLALEAKWLLASGPRGLLHATAALVDDLLGAIPIGTMTPRISHHRRFAEGVAPFNKQIRAHQGSTSVRIKELGTIQSRAGDFGDVVAELCLDVLDHAIHAERVGPAVVVLAFEFFNYIYGFYANFAGEAFVVLCCQAVFHRWRR</sequence>
<evidence type="ECO:0000313" key="3">
    <source>
        <dbReference type="Proteomes" id="UP001630127"/>
    </source>
</evidence>
<comment type="caution">
    <text evidence="2">The sequence shown here is derived from an EMBL/GenBank/DDBJ whole genome shotgun (WGS) entry which is preliminary data.</text>
</comment>
<feature type="transmembrane region" description="Helical" evidence="1">
    <location>
        <begin position="156"/>
        <end position="178"/>
    </location>
</feature>
<gene>
    <name evidence="2" type="ORF">ACH5RR_022056</name>
</gene>
<reference evidence="2 3" key="1">
    <citation type="submission" date="2024-11" db="EMBL/GenBank/DDBJ databases">
        <title>A near-complete genome assembly of Cinchona calisaya.</title>
        <authorList>
            <person name="Lian D.C."/>
            <person name="Zhao X.W."/>
            <person name="Wei L."/>
        </authorList>
    </citation>
    <scope>NUCLEOTIDE SEQUENCE [LARGE SCALE GENOMIC DNA]</scope>
    <source>
        <tissue evidence="2">Nenye</tissue>
    </source>
</reference>
<organism evidence="2 3">
    <name type="scientific">Cinchona calisaya</name>
    <dbReference type="NCBI Taxonomy" id="153742"/>
    <lineage>
        <taxon>Eukaryota</taxon>
        <taxon>Viridiplantae</taxon>
        <taxon>Streptophyta</taxon>
        <taxon>Embryophyta</taxon>
        <taxon>Tracheophyta</taxon>
        <taxon>Spermatophyta</taxon>
        <taxon>Magnoliopsida</taxon>
        <taxon>eudicotyledons</taxon>
        <taxon>Gunneridae</taxon>
        <taxon>Pentapetalae</taxon>
        <taxon>asterids</taxon>
        <taxon>lamiids</taxon>
        <taxon>Gentianales</taxon>
        <taxon>Rubiaceae</taxon>
        <taxon>Cinchonoideae</taxon>
        <taxon>Cinchoneae</taxon>
        <taxon>Cinchona</taxon>
    </lineage>
</organism>
<proteinExistence type="predicted"/>
<dbReference type="EMBL" id="JBJUIK010000010">
    <property type="protein sequence ID" value="KAL3515154.1"/>
    <property type="molecule type" value="Genomic_DNA"/>
</dbReference>
<evidence type="ECO:0000256" key="1">
    <source>
        <dbReference type="SAM" id="Phobius"/>
    </source>
</evidence>